<dbReference type="PANTHER" id="PTHR43133">
    <property type="entry name" value="RNA POLYMERASE ECF-TYPE SIGMA FACTO"/>
    <property type="match status" value="1"/>
</dbReference>
<evidence type="ECO:0000256" key="4">
    <source>
        <dbReference type="ARBA" id="ARBA00023163"/>
    </source>
</evidence>
<dbReference type="Gene3D" id="1.10.10.10">
    <property type="entry name" value="Winged helix-like DNA-binding domain superfamily/Winged helix DNA-binding domain"/>
    <property type="match status" value="1"/>
</dbReference>
<evidence type="ECO:0000256" key="2">
    <source>
        <dbReference type="ARBA" id="ARBA00023015"/>
    </source>
</evidence>
<dbReference type="InterPro" id="IPR013249">
    <property type="entry name" value="RNA_pol_sigma70_r4_t2"/>
</dbReference>
<evidence type="ECO:0000256" key="3">
    <source>
        <dbReference type="ARBA" id="ARBA00023082"/>
    </source>
</evidence>
<dbReference type="Gene3D" id="1.10.1740.10">
    <property type="match status" value="1"/>
</dbReference>
<evidence type="ECO:0000313" key="7">
    <source>
        <dbReference type="Proteomes" id="UP000612680"/>
    </source>
</evidence>
<dbReference type="InterPro" id="IPR013325">
    <property type="entry name" value="RNA_pol_sigma_r2"/>
</dbReference>
<sequence length="195" mass="23071">MNDFYANCSDENILLLVREHQDESAFAELYKRYFPELFNYVYSKVNDRFSAQEVVQELFVSIWQQRADTLVGNCRVFLFSAAKKRIISFYRCEFTRRRHYDQWAFDSTALASGEADEQVIADDLSQNFERALRLLPPKCQEVFVLSRRGLSNKQIAGQLAISDKTVEQHISKALRILRSRLREHMIYMLLFFHFC</sequence>
<dbReference type="NCBIfam" id="TIGR02937">
    <property type="entry name" value="sigma70-ECF"/>
    <property type="match status" value="1"/>
</dbReference>
<evidence type="ECO:0000259" key="5">
    <source>
        <dbReference type="SMART" id="SM00421"/>
    </source>
</evidence>
<dbReference type="InterPro" id="IPR036388">
    <property type="entry name" value="WH-like_DNA-bd_sf"/>
</dbReference>
<dbReference type="Pfam" id="PF04542">
    <property type="entry name" value="Sigma70_r2"/>
    <property type="match status" value="1"/>
</dbReference>
<dbReference type="InterPro" id="IPR000792">
    <property type="entry name" value="Tscrpt_reg_LuxR_C"/>
</dbReference>
<dbReference type="EMBL" id="CP056775">
    <property type="protein sequence ID" value="QRR01025.1"/>
    <property type="molecule type" value="Genomic_DNA"/>
</dbReference>
<dbReference type="Proteomes" id="UP000612680">
    <property type="component" value="Chromosome"/>
</dbReference>
<feature type="domain" description="HTH luxR-type" evidence="5">
    <location>
        <begin position="132"/>
        <end position="189"/>
    </location>
</feature>
<organism evidence="6 7">
    <name type="scientific">Dyadobacter sandarakinus</name>
    <dbReference type="NCBI Taxonomy" id="2747268"/>
    <lineage>
        <taxon>Bacteria</taxon>
        <taxon>Pseudomonadati</taxon>
        <taxon>Bacteroidota</taxon>
        <taxon>Cytophagia</taxon>
        <taxon>Cytophagales</taxon>
        <taxon>Spirosomataceae</taxon>
        <taxon>Dyadobacter</taxon>
    </lineage>
</organism>
<evidence type="ECO:0000256" key="1">
    <source>
        <dbReference type="ARBA" id="ARBA00010641"/>
    </source>
</evidence>
<dbReference type="InterPro" id="IPR039425">
    <property type="entry name" value="RNA_pol_sigma-70-like"/>
</dbReference>
<comment type="similarity">
    <text evidence="1">Belongs to the sigma-70 factor family. ECF subfamily.</text>
</comment>
<dbReference type="RefSeq" id="WP_204662920.1">
    <property type="nucleotide sequence ID" value="NZ_CP056775.1"/>
</dbReference>
<name>A0ABX7I511_9BACT</name>
<keyword evidence="3" id="KW-0731">Sigma factor</keyword>
<proteinExistence type="inferred from homology"/>
<dbReference type="Pfam" id="PF08281">
    <property type="entry name" value="Sigma70_r4_2"/>
    <property type="match status" value="1"/>
</dbReference>
<dbReference type="SMART" id="SM00421">
    <property type="entry name" value="HTH_LUXR"/>
    <property type="match status" value="1"/>
</dbReference>
<accession>A0ABX7I511</accession>
<protein>
    <submittedName>
        <fullName evidence="6">Sigma-70 family RNA polymerase sigma factor</fullName>
    </submittedName>
</protein>
<gene>
    <name evidence="6" type="ORF">HWI92_08980</name>
</gene>
<dbReference type="InterPro" id="IPR013324">
    <property type="entry name" value="RNA_pol_sigma_r3/r4-like"/>
</dbReference>
<dbReference type="PRINTS" id="PR00038">
    <property type="entry name" value="HTHLUXR"/>
</dbReference>
<keyword evidence="7" id="KW-1185">Reference proteome</keyword>
<keyword evidence="4" id="KW-0804">Transcription</keyword>
<dbReference type="InterPro" id="IPR007627">
    <property type="entry name" value="RNA_pol_sigma70_r2"/>
</dbReference>
<dbReference type="InterPro" id="IPR014284">
    <property type="entry name" value="RNA_pol_sigma-70_dom"/>
</dbReference>
<keyword evidence="2" id="KW-0805">Transcription regulation</keyword>
<dbReference type="SUPFAM" id="SSF88659">
    <property type="entry name" value="Sigma3 and sigma4 domains of RNA polymerase sigma factors"/>
    <property type="match status" value="1"/>
</dbReference>
<evidence type="ECO:0000313" key="6">
    <source>
        <dbReference type="EMBL" id="QRR01025.1"/>
    </source>
</evidence>
<reference evidence="6 7" key="1">
    <citation type="submission" date="2020-06" db="EMBL/GenBank/DDBJ databases">
        <title>Dyadobacter sandarakinus sp. nov., isolated from the soil of the Arctic Yellow River Station.</title>
        <authorList>
            <person name="Zhang Y."/>
            <person name="Peng F."/>
        </authorList>
    </citation>
    <scope>NUCLEOTIDE SEQUENCE [LARGE SCALE GENOMIC DNA]</scope>
    <source>
        <strain evidence="6 7">Q3-56</strain>
    </source>
</reference>
<dbReference type="PANTHER" id="PTHR43133:SF46">
    <property type="entry name" value="RNA POLYMERASE SIGMA-70 FACTOR ECF SUBFAMILY"/>
    <property type="match status" value="1"/>
</dbReference>
<dbReference type="SUPFAM" id="SSF88946">
    <property type="entry name" value="Sigma2 domain of RNA polymerase sigma factors"/>
    <property type="match status" value="1"/>
</dbReference>